<sequence length="193" mass="22730">MALRWLSFTNISHSSNSARSKLRTASPPTSDTPLYHTSQGTERQKQFACYLKNYVKTKNQSFSPIVTLRKPRISSQDLCKKRNHFKNRKTSCASNQNKIKPIKRARPARFLTQKDIENHIGFRERPQKIFKNKEDMKILVENNFSQQLKSFEVDKICRLYNTGFKKSNLTKKDDWKWQSPDRSPRNVTFQDTL</sequence>
<evidence type="ECO:0000313" key="2">
    <source>
        <dbReference type="EMBL" id="OMJ83131.1"/>
    </source>
</evidence>
<reference evidence="2 3" key="1">
    <citation type="submission" date="2016-11" db="EMBL/GenBank/DDBJ databases">
        <title>The macronuclear genome of Stentor coeruleus: a giant cell with tiny introns.</title>
        <authorList>
            <person name="Slabodnick M."/>
            <person name="Ruby J.G."/>
            <person name="Reiff S.B."/>
            <person name="Swart E.C."/>
            <person name="Gosai S."/>
            <person name="Prabakaran S."/>
            <person name="Witkowska E."/>
            <person name="Larue G.E."/>
            <person name="Fisher S."/>
            <person name="Freeman R.M."/>
            <person name="Gunawardena J."/>
            <person name="Chu W."/>
            <person name="Stover N.A."/>
            <person name="Gregory B.D."/>
            <person name="Nowacki M."/>
            <person name="Derisi J."/>
            <person name="Roy S.W."/>
            <person name="Marshall W.F."/>
            <person name="Sood P."/>
        </authorList>
    </citation>
    <scope>NUCLEOTIDE SEQUENCE [LARGE SCALE GENOMIC DNA]</scope>
    <source>
        <strain evidence="2">WM001</strain>
    </source>
</reference>
<feature type="region of interest" description="Disordered" evidence="1">
    <location>
        <begin position="16"/>
        <end position="40"/>
    </location>
</feature>
<protein>
    <submittedName>
        <fullName evidence="2">Uncharacterized protein</fullName>
    </submittedName>
</protein>
<organism evidence="2 3">
    <name type="scientific">Stentor coeruleus</name>
    <dbReference type="NCBI Taxonomy" id="5963"/>
    <lineage>
        <taxon>Eukaryota</taxon>
        <taxon>Sar</taxon>
        <taxon>Alveolata</taxon>
        <taxon>Ciliophora</taxon>
        <taxon>Postciliodesmatophora</taxon>
        <taxon>Heterotrichea</taxon>
        <taxon>Heterotrichida</taxon>
        <taxon>Stentoridae</taxon>
        <taxon>Stentor</taxon>
    </lineage>
</organism>
<gene>
    <name evidence="2" type="ORF">SteCoe_15983</name>
</gene>
<comment type="caution">
    <text evidence="2">The sequence shown here is derived from an EMBL/GenBank/DDBJ whole genome shotgun (WGS) entry which is preliminary data.</text>
</comment>
<feature type="compositionally biased region" description="Polar residues" evidence="1">
    <location>
        <begin position="26"/>
        <end position="40"/>
    </location>
</feature>
<accession>A0A1R2C2C7</accession>
<dbReference type="EMBL" id="MPUH01000314">
    <property type="protein sequence ID" value="OMJ83131.1"/>
    <property type="molecule type" value="Genomic_DNA"/>
</dbReference>
<evidence type="ECO:0000313" key="3">
    <source>
        <dbReference type="Proteomes" id="UP000187209"/>
    </source>
</evidence>
<dbReference type="Proteomes" id="UP000187209">
    <property type="component" value="Unassembled WGS sequence"/>
</dbReference>
<proteinExistence type="predicted"/>
<dbReference type="AlphaFoldDB" id="A0A1R2C2C7"/>
<keyword evidence="3" id="KW-1185">Reference proteome</keyword>
<evidence type="ECO:0000256" key="1">
    <source>
        <dbReference type="SAM" id="MobiDB-lite"/>
    </source>
</evidence>
<name>A0A1R2C2C7_9CILI</name>